<name>A0ABN2MNK6_9PSEU</name>
<accession>A0ABN2MNK6</accession>
<dbReference type="SMART" id="SM00475">
    <property type="entry name" value="53EXOc"/>
    <property type="match status" value="1"/>
</dbReference>
<dbReference type="Pfam" id="PF02739">
    <property type="entry name" value="5_3_exonuc_N"/>
    <property type="match status" value="1"/>
</dbReference>
<keyword evidence="1" id="KW-0540">Nuclease</keyword>
<evidence type="ECO:0000259" key="7">
    <source>
        <dbReference type="SMART" id="SM00475"/>
    </source>
</evidence>
<dbReference type="InterPro" id="IPR038969">
    <property type="entry name" value="FEN"/>
</dbReference>
<protein>
    <recommendedName>
        <fullName evidence="6">5'-3' exonuclease</fullName>
    </recommendedName>
</protein>
<keyword evidence="9" id="KW-1185">Reference proteome</keyword>
<comment type="caution">
    <text evidence="8">The sequence shown here is derived from an EMBL/GenBank/DDBJ whole genome shotgun (WGS) entry which is preliminary data.</text>
</comment>
<proteinExistence type="predicted"/>
<dbReference type="InterPro" id="IPR020046">
    <property type="entry name" value="5-3_exonucl_a-hlix_arch_N"/>
</dbReference>
<dbReference type="InterPro" id="IPR002421">
    <property type="entry name" value="5-3_exonuclease"/>
</dbReference>
<evidence type="ECO:0000256" key="5">
    <source>
        <dbReference type="ARBA" id="ARBA00049957"/>
    </source>
</evidence>
<dbReference type="SUPFAM" id="SSF88723">
    <property type="entry name" value="PIN domain-like"/>
    <property type="match status" value="1"/>
</dbReference>
<dbReference type="InterPro" id="IPR036279">
    <property type="entry name" value="5-3_exonuclease_C_sf"/>
</dbReference>
<evidence type="ECO:0000256" key="6">
    <source>
        <dbReference type="ARBA" id="ARBA00050026"/>
    </source>
</evidence>
<dbReference type="CDD" id="cd09859">
    <property type="entry name" value="PIN_53EXO"/>
    <property type="match status" value="1"/>
</dbReference>
<dbReference type="SUPFAM" id="SSF47807">
    <property type="entry name" value="5' to 3' exonuclease, C-terminal subdomain"/>
    <property type="match status" value="1"/>
</dbReference>
<reference evidence="8 9" key="1">
    <citation type="journal article" date="2019" name="Int. J. Syst. Evol. Microbiol.">
        <title>The Global Catalogue of Microorganisms (GCM) 10K type strain sequencing project: providing services to taxonomists for standard genome sequencing and annotation.</title>
        <authorList>
            <consortium name="The Broad Institute Genomics Platform"/>
            <consortium name="The Broad Institute Genome Sequencing Center for Infectious Disease"/>
            <person name="Wu L."/>
            <person name="Ma J."/>
        </authorList>
    </citation>
    <scope>NUCLEOTIDE SEQUENCE [LARGE SCALE GENOMIC DNA]</scope>
    <source>
        <strain evidence="8 9">JCM 16009</strain>
    </source>
</reference>
<dbReference type="PANTHER" id="PTHR42646">
    <property type="entry name" value="FLAP ENDONUCLEASE XNI"/>
    <property type="match status" value="1"/>
</dbReference>
<dbReference type="GO" id="GO:0004527">
    <property type="term" value="F:exonuclease activity"/>
    <property type="evidence" value="ECO:0007669"/>
    <property type="project" value="UniProtKB-KW"/>
</dbReference>
<gene>
    <name evidence="8" type="ORF">GCM10009836_07740</name>
</gene>
<comment type="function">
    <text evidence="5">5'-3' exonuclease acting preferentially on double-stranded DNA.</text>
</comment>
<evidence type="ECO:0000256" key="3">
    <source>
        <dbReference type="ARBA" id="ARBA00022839"/>
    </source>
</evidence>
<evidence type="ECO:0000256" key="2">
    <source>
        <dbReference type="ARBA" id="ARBA00022801"/>
    </source>
</evidence>
<keyword evidence="3 8" id="KW-0269">Exonuclease</keyword>
<feature type="domain" description="5'-3' exonuclease" evidence="7">
    <location>
        <begin position="21"/>
        <end position="309"/>
    </location>
</feature>
<evidence type="ECO:0000313" key="8">
    <source>
        <dbReference type="EMBL" id="GAA1832133.1"/>
    </source>
</evidence>
<keyword evidence="4" id="KW-0238">DNA-binding</keyword>
<evidence type="ECO:0000313" key="9">
    <source>
        <dbReference type="Proteomes" id="UP001500449"/>
    </source>
</evidence>
<dbReference type="SMART" id="SM00279">
    <property type="entry name" value="HhH2"/>
    <property type="match status" value="1"/>
</dbReference>
<dbReference type="Proteomes" id="UP001500449">
    <property type="component" value="Unassembled WGS sequence"/>
</dbReference>
<dbReference type="InterPro" id="IPR020045">
    <property type="entry name" value="DNA_polI_H3TH"/>
</dbReference>
<dbReference type="EMBL" id="BAAAQK010000003">
    <property type="protein sequence ID" value="GAA1832133.1"/>
    <property type="molecule type" value="Genomic_DNA"/>
</dbReference>
<organism evidence="8 9">
    <name type="scientific">Pseudonocardia ailaonensis</name>
    <dbReference type="NCBI Taxonomy" id="367279"/>
    <lineage>
        <taxon>Bacteria</taxon>
        <taxon>Bacillati</taxon>
        <taxon>Actinomycetota</taxon>
        <taxon>Actinomycetes</taxon>
        <taxon>Pseudonocardiales</taxon>
        <taxon>Pseudonocardiaceae</taxon>
        <taxon>Pseudonocardia</taxon>
    </lineage>
</organism>
<evidence type="ECO:0000256" key="1">
    <source>
        <dbReference type="ARBA" id="ARBA00022722"/>
    </source>
</evidence>
<dbReference type="PANTHER" id="PTHR42646:SF2">
    <property type="entry name" value="5'-3' EXONUCLEASE FAMILY PROTEIN"/>
    <property type="match status" value="1"/>
</dbReference>
<dbReference type="Gene3D" id="3.40.50.1010">
    <property type="entry name" value="5'-nuclease"/>
    <property type="match status" value="1"/>
</dbReference>
<dbReference type="CDD" id="cd09898">
    <property type="entry name" value="H3TH_53EXO"/>
    <property type="match status" value="1"/>
</dbReference>
<dbReference type="InterPro" id="IPR029060">
    <property type="entry name" value="PIN-like_dom_sf"/>
</dbReference>
<evidence type="ECO:0000256" key="4">
    <source>
        <dbReference type="ARBA" id="ARBA00023125"/>
    </source>
</evidence>
<dbReference type="Pfam" id="PF01367">
    <property type="entry name" value="5_3_exonuc"/>
    <property type="match status" value="1"/>
</dbReference>
<keyword evidence="2" id="KW-0378">Hydrolase</keyword>
<sequence length="339" mass="35422">MSRPGLACLPLVTAPVQVPAGSLMLLDAASMYFRAYYGVPESITAPDGTPVNAVRGFTDMVSRLVAEHRPARLVACLDLDWRPAFRVDALPSYKAHRIAGSEPGGKGPDTAPAGIPEEVPDTLAPQVPIILEVLEAAGIATGGAEGCEADDVIGTLAHQEATDAVVGVSGDRDLMQIVRDEPTPVRLLYVGRGLAKAEYLGPVEVAEKYGVPVARAGEAYAEMAMLRGDPSDGLPGVPGVGAKTAATLVGRFGSWAELLAAVDDQSDTRLGNTRTKLSKAADYLAVVEPVVRVRQDAEIQFSRPDILPSAPADPEALAALAERWGLSSSVDRLTAALKG</sequence>
<dbReference type="Gene3D" id="1.10.150.20">
    <property type="entry name" value="5' to 3' exonuclease, C-terminal subdomain"/>
    <property type="match status" value="1"/>
</dbReference>
<dbReference type="InterPro" id="IPR008918">
    <property type="entry name" value="HhH2"/>
</dbReference>